<dbReference type="RefSeq" id="WP_187536517.1">
    <property type="nucleotide sequence ID" value="NZ_JACRTL010000004.1"/>
</dbReference>
<dbReference type="EMBL" id="JACRTL010000004">
    <property type="protein sequence ID" value="MBC8611034.1"/>
    <property type="molecule type" value="Genomic_DNA"/>
</dbReference>
<reference evidence="1" key="1">
    <citation type="submission" date="2020-08" db="EMBL/GenBank/DDBJ databases">
        <title>Genome public.</title>
        <authorList>
            <person name="Liu C."/>
            <person name="Sun Q."/>
        </authorList>
    </citation>
    <scope>NUCLEOTIDE SEQUENCE</scope>
    <source>
        <strain evidence="1">NSJ-15</strain>
    </source>
</reference>
<name>A0A8J6TQD4_9FIRM</name>
<gene>
    <name evidence="1" type="ORF">H8702_07850</name>
</gene>
<comment type="caution">
    <text evidence="1">The sequence shown here is derived from an EMBL/GenBank/DDBJ whole genome shotgun (WGS) entry which is preliminary data.</text>
</comment>
<keyword evidence="2" id="KW-1185">Reference proteome</keyword>
<proteinExistence type="predicted"/>
<accession>A0A8J6TQD4</accession>
<evidence type="ECO:0000313" key="1">
    <source>
        <dbReference type="EMBL" id="MBC8611034.1"/>
    </source>
</evidence>
<dbReference type="Proteomes" id="UP000632659">
    <property type="component" value="Unassembled WGS sequence"/>
</dbReference>
<evidence type="ECO:0000313" key="2">
    <source>
        <dbReference type="Proteomes" id="UP000632659"/>
    </source>
</evidence>
<dbReference type="AlphaFoldDB" id="A0A8J6TQD4"/>
<sequence length="96" mass="11210">MGNQRTDEMGCPYHGYGMPEPDPKLVGMSEECDRLSDEKDKLVKEKKDCEDFFKELHYLNNNTKERILSEYDDKIENCSELHRAISERLCELGYSA</sequence>
<protein>
    <submittedName>
        <fullName evidence="1">Uncharacterized protein</fullName>
    </submittedName>
</protein>
<organism evidence="1 2">
    <name type="scientific">Massiliimalia timonensis</name>
    <dbReference type="NCBI Taxonomy" id="1987501"/>
    <lineage>
        <taxon>Bacteria</taxon>
        <taxon>Bacillati</taxon>
        <taxon>Bacillota</taxon>
        <taxon>Clostridia</taxon>
        <taxon>Eubacteriales</taxon>
        <taxon>Oscillospiraceae</taxon>
        <taxon>Massiliimalia</taxon>
    </lineage>
</organism>